<dbReference type="Proteomes" id="UP001238163">
    <property type="component" value="Unassembled WGS sequence"/>
</dbReference>
<keyword evidence="1" id="KW-0732">Signal</keyword>
<evidence type="ECO:0000313" key="2">
    <source>
        <dbReference type="EMBL" id="MDQ0291342.1"/>
    </source>
</evidence>
<keyword evidence="3" id="KW-1185">Reference proteome</keyword>
<organism evidence="2 3">
    <name type="scientific">Oligosphaera ethanolica</name>
    <dbReference type="NCBI Taxonomy" id="760260"/>
    <lineage>
        <taxon>Bacteria</taxon>
        <taxon>Pseudomonadati</taxon>
        <taxon>Lentisphaerota</taxon>
        <taxon>Oligosphaeria</taxon>
        <taxon>Oligosphaerales</taxon>
        <taxon>Oligosphaeraceae</taxon>
        <taxon>Oligosphaera</taxon>
    </lineage>
</organism>
<protein>
    <submittedName>
        <fullName evidence="2">Tetratricopeptide (TPR) repeat protein</fullName>
    </submittedName>
</protein>
<dbReference type="Gene3D" id="1.25.40.10">
    <property type="entry name" value="Tetratricopeptide repeat domain"/>
    <property type="match status" value="1"/>
</dbReference>
<dbReference type="SUPFAM" id="SSF48452">
    <property type="entry name" value="TPR-like"/>
    <property type="match status" value="1"/>
</dbReference>
<feature type="signal peptide" evidence="1">
    <location>
        <begin position="1"/>
        <end position="22"/>
    </location>
</feature>
<reference evidence="2" key="1">
    <citation type="submission" date="2023-07" db="EMBL/GenBank/DDBJ databases">
        <title>Genomic Encyclopedia of Type Strains, Phase IV (KMG-IV): sequencing the most valuable type-strain genomes for metagenomic binning, comparative biology and taxonomic classification.</title>
        <authorList>
            <person name="Goeker M."/>
        </authorList>
    </citation>
    <scope>NUCLEOTIDE SEQUENCE</scope>
    <source>
        <strain evidence="2">DSM 24202</strain>
    </source>
</reference>
<sequence>MLLLSRLCSLFALFGIALSLHAQERRGITWHHGSSPYRAIFAIKDVGNHPRAGVAIAVPVCGLGDADGKDVFCFDQRGRQLPAANLGPATNNCALMLVQTEKESKSILAYFGSPQRAPTAKFVVMPLICSVYAVNDLKNTGWADLSGRLQAGRLIGQFVTDRMEQVCNPIDSRSSFVMVQEGSILAEQQQNQSLFIASDENSFLFLDDVLVIDRQGATSVHNSLRGENRKELSLKPGAHSLRLIAVNTRNPFTAALGRWVNAKKVEPVPPSAFVRFGNGTLSAVEARQNAPNPAFTYTHLSYMNLPEGAPLTETELSTYSGDEATWRFADGVTLKGAKIRRVFATLASCDVEVRSGRATASGAVMFPEAAPPKRLLSERQQDYKHYEQLILAAGVDKLKDRDSIRNFLEFYMLVDLHPAQVPLCEALLQARGGNREERAITNLTLARAAARDEPQKAVKAYADALKDSPNDDSSELIQELIEFVVFRLRDLPLAQEMLDRHGRNLRNKDKTRLALQLDIALQAGKIDDARKHYAALLRGRSNRDDQRIAAVQGNAFAESARRAREENRLLDAIVALRAWDEIAPMARGDGSFSLERARIFRQRGWLEGAIGELNAAILAEPLLPNLPEVEFEQAGIYDDMGRKDDAHKLYQKIATEYPNHPLADSARTKIK</sequence>
<dbReference type="AlphaFoldDB" id="A0AAE4ARC0"/>
<evidence type="ECO:0000313" key="3">
    <source>
        <dbReference type="Proteomes" id="UP001238163"/>
    </source>
</evidence>
<dbReference type="EMBL" id="JAUSVL010000001">
    <property type="protein sequence ID" value="MDQ0291342.1"/>
    <property type="molecule type" value="Genomic_DNA"/>
</dbReference>
<dbReference type="RefSeq" id="WP_307263997.1">
    <property type="nucleotide sequence ID" value="NZ_JAUSVL010000001.1"/>
</dbReference>
<comment type="caution">
    <text evidence="2">The sequence shown here is derived from an EMBL/GenBank/DDBJ whole genome shotgun (WGS) entry which is preliminary data.</text>
</comment>
<proteinExistence type="predicted"/>
<name>A0AAE4ARC0_9BACT</name>
<dbReference type="InterPro" id="IPR011990">
    <property type="entry name" value="TPR-like_helical_dom_sf"/>
</dbReference>
<feature type="chain" id="PRO_5042289384" evidence="1">
    <location>
        <begin position="23"/>
        <end position="671"/>
    </location>
</feature>
<evidence type="ECO:0000256" key="1">
    <source>
        <dbReference type="SAM" id="SignalP"/>
    </source>
</evidence>
<gene>
    <name evidence="2" type="ORF">J3R75_003449</name>
</gene>
<accession>A0AAE4ARC0</accession>